<dbReference type="InterPro" id="IPR038527">
    <property type="entry name" value="HupH_C_sf"/>
</dbReference>
<sequence length="282" mass="30096">MKAGFWVAPEGADEAMTILPIGVEEDTQARRISLLATGEGEALAKACPRVRDMLPKIVAALENQKAGAPGQLFDLTEFSADEKRLLSEAIGDGEVGGVASTPDGVVAQIQEANMAGLWRVRFTAADGQLFADYLEVSALPEIARRAALVNGRPLTIGAPPEGAMNVMPLLQEISARSEAWKEGDPTHTITFSLLPMNPVDMSFLQQNLGPGSVKLISKGYGACRVHSTGAKHVWSVQYFNASDEIVLDTLEIGAPPAAACAADEDFIDSAERLREIEEAYFA</sequence>
<feature type="domain" description="HupH hydrogenase expression protein C-terminal" evidence="2">
    <location>
        <begin position="164"/>
        <end position="279"/>
    </location>
</feature>
<feature type="domain" description="HupH hydrogenase expression protein C-terminal" evidence="2">
    <location>
        <begin position="53"/>
        <end position="146"/>
    </location>
</feature>
<protein>
    <submittedName>
        <fullName evidence="3">Hydrogenase expression/formation protein</fullName>
    </submittedName>
</protein>
<accession>A0A2S6N5A6</accession>
<proteinExistence type="inferred from homology"/>
<comment type="similarity">
    <text evidence="1">Belongs to the HupH/HyaF family.</text>
</comment>
<dbReference type="Pfam" id="PF04809">
    <property type="entry name" value="HupH_C"/>
    <property type="match status" value="2"/>
</dbReference>
<gene>
    <name evidence="3" type="ORF">CCR94_14115</name>
</gene>
<name>A0A2S6N5A6_9HYPH</name>
<evidence type="ECO:0000259" key="2">
    <source>
        <dbReference type="Pfam" id="PF04809"/>
    </source>
</evidence>
<evidence type="ECO:0000313" key="3">
    <source>
        <dbReference type="EMBL" id="PPQ29782.1"/>
    </source>
</evidence>
<dbReference type="Proteomes" id="UP000239089">
    <property type="component" value="Unassembled WGS sequence"/>
</dbReference>
<dbReference type="AlphaFoldDB" id="A0A2S6N5A6"/>
<organism evidence="3 4">
    <name type="scientific">Rhodoblastus sphagnicola</name>
    <dbReference type="NCBI Taxonomy" id="333368"/>
    <lineage>
        <taxon>Bacteria</taxon>
        <taxon>Pseudomonadati</taxon>
        <taxon>Pseudomonadota</taxon>
        <taxon>Alphaproteobacteria</taxon>
        <taxon>Hyphomicrobiales</taxon>
        <taxon>Rhodoblastaceae</taxon>
        <taxon>Rhodoblastus</taxon>
    </lineage>
</organism>
<evidence type="ECO:0000313" key="4">
    <source>
        <dbReference type="Proteomes" id="UP000239089"/>
    </source>
</evidence>
<dbReference type="EMBL" id="NHSJ01000087">
    <property type="protein sequence ID" value="PPQ29782.1"/>
    <property type="molecule type" value="Genomic_DNA"/>
</dbReference>
<reference evidence="3 4" key="1">
    <citation type="journal article" date="2018" name="Arch. Microbiol.">
        <title>New insights into the metabolic potential of the phototrophic purple bacterium Rhodopila globiformis DSM 161(T) from its draft genome sequence and evidence for a vanadium-dependent nitrogenase.</title>
        <authorList>
            <person name="Imhoff J.F."/>
            <person name="Rahn T."/>
            <person name="Kunzel S."/>
            <person name="Neulinger S.C."/>
        </authorList>
    </citation>
    <scope>NUCLEOTIDE SEQUENCE [LARGE SCALE GENOMIC DNA]</scope>
    <source>
        <strain evidence="3 4">DSM 16996</strain>
    </source>
</reference>
<dbReference type="RefSeq" id="WP_104508492.1">
    <property type="nucleotide sequence ID" value="NZ_JACIGC010000003.1"/>
</dbReference>
<dbReference type="InterPro" id="IPR006894">
    <property type="entry name" value="HupH_Hydgase_express_prot_C"/>
</dbReference>
<keyword evidence="4" id="KW-1185">Reference proteome</keyword>
<evidence type="ECO:0000256" key="1">
    <source>
        <dbReference type="ARBA" id="ARBA00010832"/>
    </source>
</evidence>
<dbReference type="Gene3D" id="3.30.1370.140">
    <property type="entry name" value="HupH hydrogenase expression protein, C-terminal domain"/>
    <property type="match status" value="2"/>
</dbReference>
<comment type="caution">
    <text evidence="3">The sequence shown here is derived from an EMBL/GenBank/DDBJ whole genome shotgun (WGS) entry which is preliminary data.</text>
</comment>
<dbReference type="OrthoDB" id="6560677at2"/>